<feature type="region of interest" description="Domain III" evidence="6">
    <location>
        <begin position="154"/>
        <end position="199"/>
    </location>
</feature>
<feature type="region of interest" description="Domain I" evidence="6">
    <location>
        <begin position="1"/>
        <end position="64"/>
    </location>
</feature>
<dbReference type="InterPro" id="IPR012340">
    <property type="entry name" value="NA-bd_OB-fold"/>
</dbReference>
<evidence type="ECO:0000256" key="3">
    <source>
        <dbReference type="ARBA" id="ARBA00023125"/>
    </source>
</evidence>
<evidence type="ECO:0000313" key="9">
    <source>
        <dbReference type="Proteomes" id="UP000483018"/>
    </source>
</evidence>
<dbReference type="Pfam" id="PF07499">
    <property type="entry name" value="RuvA_C"/>
    <property type="match status" value="1"/>
</dbReference>
<sequence length="199" mass="21581">MISFIKGILDYMTEEWIIVDVNGIGYKIYISSSTVSKLPSVGKEVKIFTHLQVKEDELALYGFMSQDELNMFERLISVSGIGPKGALGTLSTLSPADLCMAVITEDIKTLSSAPGIGKKTAQRMILELKDKINTLEAVGLGGETVLEVQQNGTAEEAIFALTALGYSRVDAAKAVKEVFKEDMSVEEMIKAALKKLALI</sequence>
<proteinExistence type="inferred from homology"/>
<comment type="caution">
    <text evidence="8">The sequence shown here is derived from an EMBL/GenBank/DDBJ whole genome shotgun (WGS) entry which is preliminary data.</text>
</comment>
<evidence type="ECO:0000256" key="2">
    <source>
        <dbReference type="ARBA" id="ARBA00022763"/>
    </source>
</evidence>
<comment type="caution">
    <text evidence="6">Lacks conserved residue(s) required for the propagation of feature annotation.</text>
</comment>
<dbReference type="InterPro" id="IPR036267">
    <property type="entry name" value="RuvA_C_sf"/>
</dbReference>
<keyword evidence="4 6" id="KW-0233">DNA recombination</keyword>
<dbReference type="EMBL" id="WSLF01000001">
    <property type="protein sequence ID" value="KAE9636886.1"/>
    <property type="molecule type" value="Genomic_DNA"/>
</dbReference>
<dbReference type="SMART" id="SM00278">
    <property type="entry name" value="HhH1"/>
    <property type="match status" value="2"/>
</dbReference>
<comment type="subcellular location">
    <subcellularLocation>
        <location evidence="6">Cytoplasm</location>
    </subcellularLocation>
</comment>
<organism evidence="8 9">
    <name type="scientific">Defluviitalea raffinosedens</name>
    <dbReference type="NCBI Taxonomy" id="1450156"/>
    <lineage>
        <taxon>Bacteria</taxon>
        <taxon>Bacillati</taxon>
        <taxon>Bacillota</taxon>
        <taxon>Clostridia</taxon>
        <taxon>Lachnospirales</taxon>
        <taxon>Defluviitaleaceae</taxon>
        <taxon>Defluviitalea</taxon>
    </lineage>
</organism>
<dbReference type="GO" id="GO:0009378">
    <property type="term" value="F:four-way junction helicase activity"/>
    <property type="evidence" value="ECO:0007669"/>
    <property type="project" value="InterPro"/>
</dbReference>
<evidence type="ECO:0000313" key="8">
    <source>
        <dbReference type="EMBL" id="KAE9636886.1"/>
    </source>
</evidence>
<feature type="domain" description="Helix-hairpin-helix DNA-binding motif class 1" evidence="7">
    <location>
        <begin position="108"/>
        <end position="127"/>
    </location>
</feature>
<keyword evidence="1 6" id="KW-0963">Cytoplasm</keyword>
<dbReference type="Pfam" id="PF14520">
    <property type="entry name" value="HHH_5"/>
    <property type="match status" value="1"/>
</dbReference>
<evidence type="ECO:0000256" key="6">
    <source>
        <dbReference type="HAMAP-Rule" id="MF_00031"/>
    </source>
</evidence>
<dbReference type="GO" id="GO:0005524">
    <property type="term" value="F:ATP binding"/>
    <property type="evidence" value="ECO:0007669"/>
    <property type="project" value="InterPro"/>
</dbReference>
<dbReference type="CDD" id="cd14332">
    <property type="entry name" value="UBA_RuvA_C"/>
    <property type="match status" value="1"/>
</dbReference>
<dbReference type="NCBIfam" id="TIGR00084">
    <property type="entry name" value="ruvA"/>
    <property type="match status" value="1"/>
</dbReference>
<reference evidence="8 9" key="1">
    <citation type="submission" date="2019-12" db="EMBL/GenBank/DDBJ databases">
        <title>Defluviitalea raffinosedens, isolated from a biogas fermenter, genome sequencing and characterization.</title>
        <authorList>
            <person name="Rettenmaier R."/>
            <person name="Schneider M."/>
            <person name="Neuhaus K."/>
            <person name="Liebl W."/>
            <person name="Zverlov V."/>
        </authorList>
    </citation>
    <scope>NUCLEOTIDE SEQUENCE [LARGE SCALE GENOMIC DNA]</scope>
    <source>
        <strain evidence="8 9">249c-K6</strain>
    </source>
</reference>
<evidence type="ECO:0000259" key="7">
    <source>
        <dbReference type="SMART" id="SM00278"/>
    </source>
</evidence>
<keyword evidence="3 6" id="KW-0238">DNA-binding</keyword>
<dbReference type="InterPro" id="IPR003583">
    <property type="entry name" value="Hlx-hairpin-Hlx_DNA-bd_motif"/>
</dbReference>
<dbReference type="Proteomes" id="UP000483018">
    <property type="component" value="Unassembled WGS sequence"/>
</dbReference>
<dbReference type="InterPro" id="IPR000085">
    <property type="entry name" value="RuvA"/>
</dbReference>
<dbReference type="Gene3D" id="2.40.50.140">
    <property type="entry name" value="Nucleic acid-binding proteins"/>
    <property type="match status" value="1"/>
</dbReference>
<keyword evidence="9" id="KW-1185">Reference proteome</keyword>
<dbReference type="OrthoDB" id="5293449at2"/>
<dbReference type="AlphaFoldDB" id="A0A7C8LUI4"/>
<evidence type="ECO:0000256" key="1">
    <source>
        <dbReference type="ARBA" id="ARBA00022490"/>
    </source>
</evidence>
<dbReference type="SUPFAM" id="SSF46929">
    <property type="entry name" value="DNA helicase RuvA subunit, C-terminal domain"/>
    <property type="match status" value="1"/>
</dbReference>
<dbReference type="InterPro" id="IPR010994">
    <property type="entry name" value="RuvA_2-like"/>
</dbReference>
<dbReference type="GO" id="GO:0009379">
    <property type="term" value="C:Holliday junction helicase complex"/>
    <property type="evidence" value="ECO:0007669"/>
    <property type="project" value="InterPro"/>
</dbReference>
<dbReference type="SUPFAM" id="SSF47781">
    <property type="entry name" value="RuvA domain 2-like"/>
    <property type="match status" value="1"/>
</dbReference>
<keyword evidence="5 6" id="KW-0234">DNA repair</keyword>
<dbReference type="GO" id="GO:0005737">
    <property type="term" value="C:cytoplasm"/>
    <property type="evidence" value="ECO:0007669"/>
    <property type="project" value="UniProtKB-SubCell"/>
</dbReference>
<comment type="similarity">
    <text evidence="6">Belongs to the RuvA family.</text>
</comment>
<comment type="domain">
    <text evidence="6">Has three domains with a flexible linker between the domains II and III and assumes an 'L' shape. Domain III is highly mobile and contacts RuvB.</text>
</comment>
<dbReference type="GO" id="GO:0000400">
    <property type="term" value="F:four-way junction DNA binding"/>
    <property type="evidence" value="ECO:0007669"/>
    <property type="project" value="UniProtKB-UniRule"/>
</dbReference>
<evidence type="ECO:0000256" key="4">
    <source>
        <dbReference type="ARBA" id="ARBA00023172"/>
    </source>
</evidence>
<dbReference type="Pfam" id="PF01330">
    <property type="entry name" value="RuvA_N"/>
    <property type="match status" value="1"/>
</dbReference>
<dbReference type="InterPro" id="IPR011114">
    <property type="entry name" value="RuvA_C"/>
</dbReference>
<keyword evidence="2 6" id="KW-0227">DNA damage</keyword>
<evidence type="ECO:0000256" key="5">
    <source>
        <dbReference type="ARBA" id="ARBA00023204"/>
    </source>
</evidence>
<comment type="function">
    <text evidence="6">The RuvA-RuvB-RuvC complex processes Holliday junction (HJ) DNA during genetic recombination and DNA repair, while the RuvA-RuvB complex plays an important role in the rescue of blocked DNA replication forks via replication fork reversal (RFR). RuvA specifically binds to HJ cruciform DNA, conferring on it an open structure. The RuvB hexamer acts as an ATP-dependent pump, pulling dsDNA into and through the RuvAB complex. HJ branch migration allows RuvC to scan DNA until it finds its consensus sequence, where it cleaves and resolves the cruciform DNA.</text>
</comment>
<dbReference type="GO" id="GO:0006310">
    <property type="term" value="P:DNA recombination"/>
    <property type="evidence" value="ECO:0007669"/>
    <property type="project" value="UniProtKB-UniRule"/>
</dbReference>
<dbReference type="GO" id="GO:0006281">
    <property type="term" value="P:DNA repair"/>
    <property type="evidence" value="ECO:0007669"/>
    <property type="project" value="UniProtKB-UniRule"/>
</dbReference>
<gene>
    <name evidence="6 8" type="primary">ruvA</name>
    <name evidence="8" type="ORF">GND95_00185</name>
</gene>
<feature type="domain" description="Helix-hairpin-helix DNA-binding motif class 1" evidence="7">
    <location>
        <begin position="73"/>
        <end position="92"/>
    </location>
</feature>
<comment type="subunit">
    <text evidence="6">Homotetramer. Forms an RuvA(8)-RuvB(12)-Holliday junction (HJ) complex. HJ DNA is sandwiched between 2 RuvA tetramers; dsDNA enters through RuvA and exits via RuvB. An RuvB hexamer assembles on each DNA strand where it exits the tetramer. Each RuvB hexamer is contacted by two RuvA subunits (via domain III) on 2 adjacent RuvB subunits; this complex drives branch migration. In the full resolvosome a probable DNA-RuvA(4)-RuvB(12)-RuvC(2) complex forms which resolves the HJ.</text>
</comment>
<dbReference type="SUPFAM" id="SSF50249">
    <property type="entry name" value="Nucleic acid-binding proteins"/>
    <property type="match status" value="1"/>
</dbReference>
<accession>A0A7C8LUI4</accession>
<dbReference type="GO" id="GO:0048476">
    <property type="term" value="C:Holliday junction resolvase complex"/>
    <property type="evidence" value="ECO:0007669"/>
    <property type="project" value="UniProtKB-UniRule"/>
</dbReference>
<dbReference type="HAMAP" id="MF_00031">
    <property type="entry name" value="DNA_HJ_migration_RuvA"/>
    <property type="match status" value="1"/>
</dbReference>
<protein>
    <recommendedName>
        <fullName evidence="6">Holliday junction branch migration complex subunit RuvA</fullName>
    </recommendedName>
</protein>
<dbReference type="Gene3D" id="1.10.150.20">
    <property type="entry name" value="5' to 3' exonuclease, C-terminal subdomain"/>
    <property type="match status" value="1"/>
</dbReference>
<dbReference type="InterPro" id="IPR013849">
    <property type="entry name" value="DNA_helicase_Holl-junc_RuvA_I"/>
</dbReference>
<name>A0A7C8LUI4_9FIRM</name>
<dbReference type="Gene3D" id="1.10.8.10">
    <property type="entry name" value="DNA helicase RuvA subunit, C-terminal domain"/>
    <property type="match status" value="1"/>
</dbReference>